<evidence type="ECO:0000313" key="3">
    <source>
        <dbReference type="Proteomes" id="UP000001926"/>
    </source>
</evidence>
<organism evidence="2 3">
    <name type="scientific">Entamoeba histolytica (strain ATCC 30459 / HM-1:IMSS / ABRM)</name>
    <dbReference type="NCBI Taxonomy" id="294381"/>
    <lineage>
        <taxon>Eukaryota</taxon>
        <taxon>Amoebozoa</taxon>
        <taxon>Evosea</taxon>
        <taxon>Archamoebae</taxon>
        <taxon>Mastigamoebida</taxon>
        <taxon>Entamoebidae</taxon>
        <taxon>Entamoeba</taxon>
    </lineage>
</organism>
<sequence length="1308" mass="153838">MRVLIQLLCWIVSFILPSWIELKWSNEGICFLFKLNKIVSSIQIKDINIHFLNKMIVIEIINIKGWSNFNNIKELIQFIQQQERNEKTKKWWKVMIENVISFCIQFIIKHQIIKEICCSLNQINLNLNKMNIHEKHCTITFDIFNIKGTIQHQNIECYYQNVELIIQGKDIKYEIENNLYIITMDKVSILMNRSKIDFCCIKLIYKYCLHIYLQKIDLHSQDLLIPIENTILLKNNTNEEVCIIDFYNNIVLLKILQIEMKSIISSFINILIDFIPLKVFQNVFSHSISKKVMGFINSIILKLKISSISKVEYEFESNKILFNDKKVDLNINSLINSCSVSFIIKSNKIPLIKLNQIELNITNDMIIHCNINTNNLMVNSYTLYQIAHSYLEFTNNIYFMLYKKYQFKFNSFNNKSKENTKKEILIPSNYSTQLNLLPLKEENNTLFIYNNTLWIKIKSFLNHLHFEFIKSTIILTDWNLSNKKESNTHDIICVLHHFKETVKEITIGSFKVNYQNKNITLRNIIITLIPLYIIIESLFISIPPQLFDSLLQKLKNILSYFLQETYTFKNLSSIPMKILQNDHCIDFKPNSVIKLNKVNEISFIIYAQKYTFFFPPFNQYFHFKDIPLHFYYYSHTLILYSSSIIQNLLTIPLTLSFPSISFTLQPNQTIGLDDILLNQPLSFQYDVSSFKFLLPCLRSITTSYHDIAHSLQIINSNEPIPLLLIKSMKTIKNALPYPIILKSVNETPTHIVIKPKTEFTLFPHSGFIYTLSVNINEIEFTNISMAKDEYIQVNDTIVHLLKHANCICFYCNFVLSNYSGLWLNYCPHKNYLFNTPNIRFLREIIINDISDIYIGINDGSYEKLNQQFRLVSNNYEYFFSTSITTWFEDIKLNIKTKEIMINSSYRIHNASETVVTIWSNNYQEYININETIVIQKLERTQPKILKFGILGGKNSIGLCWSRSFDIDDIFNYPATIPIVGSTKTIHTRIEKGILVLDINEENEWSFINNTNILLTCKQKNQKDKEQKLKIYKKSELKFNLDNPFGERIINIQYYYKGSMNKLDEISLDETKQYKQIKNNITFYIKVMREPSIIIVSNEIINKKSVEVFKINTIAVDWGFIGQMKNISIKIESLSKLVPSWCKEKIPLEEWKLEFYIKSISINEKQMEIISTYDKLQCEINMHNFLIKGIILNPPDINIILTEQIIQKIVKLLPNEKDEHSQIQLFPVFIDNFNIHFSMTDYSLLSNINLSFPHSNFPALPLNKLVHSLYSFYKSQILRQTFSIVTSVLVDHFPLEVIYQCIHAFFPSN</sequence>
<dbReference type="VEuPathDB" id="AmoebaDB:EHI7A_000290"/>
<dbReference type="GeneID" id="3411710"/>
<evidence type="ECO:0008006" key="4">
    <source>
        <dbReference type="Google" id="ProtNLM"/>
    </source>
</evidence>
<dbReference type="InParanoid" id="C4LSL8"/>
<dbReference type="VEuPathDB" id="AmoebaDB:EHI_151770"/>
<dbReference type="OMA" id="CNINTIN"/>
<evidence type="ECO:0000313" key="2">
    <source>
        <dbReference type="EMBL" id="EAL52018.1"/>
    </source>
</evidence>
<dbReference type="VEuPathDB" id="AmoebaDB:KM1_000530"/>
<proteinExistence type="predicted"/>
<evidence type="ECO:0000256" key="1">
    <source>
        <dbReference type="SAM" id="SignalP"/>
    </source>
</evidence>
<dbReference type="HOGENOM" id="CLU_260964_0_0_1"/>
<dbReference type="VEuPathDB" id="AmoebaDB:EHI5A_000290"/>
<dbReference type="Proteomes" id="UP000001926">
    <property type="component" value="Partially assembled WGS sequence"/>
</dbReference>
<reference evidence="2" key="1">
    <citation type="journal article" date="2005" name="Nature">
        <title>The genome of the protist parasite Entamoeba histolytica.</title>
        <authorList>
            <person name="Loftus B."/>
            <person name="Anderson I."/>
            <person name="Davies R."/>
            <person name="Alsmark U.C."/>
            <person name="Samuelson J."/>
            <person name="Amedeo P."/>
            <person name="Roncaglia P."/>
            <person name="Berriman M."/>
            <person name="Hirt R.P."/>
            <person name="Mann B.J."/>
            <person name="Nozaki T."/>
            <person name="Suh B."/>
            <person name="Pop M."/>
            <person name="Duchene M."/>
            <person name="Ackers J."/>
            <person name="Tannich E."/>
            <person name="Leippe M."/>
            <person name="Hofer M."/>
            <person name="Bruchhaus I."/>
            <person name="Willhoeft U."/>
            <person name="Bhattacharya A."/>
            <person name="Chillingworth T."/>
            <person name="Churcher C."/>
            <person name="Hance Z."/>
            <person name="Harris B."/>
            <person name="Harris D."/>
            <person name="Jagels K."/>
            <person name="Moule S."/>
            <person name="Mungall K."/>
            <person name="Ormond D."/>
            <person name="Squares R."/>
            <person name="Whitehead S."/>
            <person name="Quail M.A."/>
            <person name="Rabbinowitsch E."/>
            <person name="Norbertczak H."/>
            <person name="Price C."/>
            <person name="Wang Z."/>
            <person name="Guillen N."/>
            <person name="Gilchrist C."/>
            <person name="Stroup S.E."/>
            <person name="Bhattacharya S."/>
            <person name="Lohia A."/>
            <person name="Foster P.G."/>
            <person name="Sicheritz-Ponten T."/>
            <person name="Weber C."/>
            <person name="Singh U."/>
            <person name="Mukherjee C."/>
            <person name="El-Sayed N.M."/>
            <person name="Petri W.A.Jr."/>
            <person name="Clark C.G."/>
            <person name="Embley T.M."/>
            <person name="Barrell B."/>
            <person name="Fraser C.M."/>
            <person name="Hall N."/>
        </authorList>
    </citation>
    <scope>NUCLEOTIDE SEQUENCE [LARGE SCALE GENOMIC DNA]</scope>
    <source>
        <strain evidence="2">HM-1:IMSS</strain>
    </source>
</reference>
<name>C4LSL8_ENTH1</name>
<gene>
    <name evidence="2" type="ORF">EHI_151770</name>
</gene>
<feature type="signal peptide" evidence="1">
    <location>
        <begin position="1"/>
        <end position="25"/>
    </location>
</feature>
<dbReference type="KEGG" id="ehi:EHI_151770"/>
<protein>
    <recommendedName>
        <fullName evidence="4">Chorein N-terminal domain-containing protein</fullName>
    </recommendedName>
</protein>
<keyword evidence="1" id="KW-0732">Signal</keyword>
<dbReference type="VEuPathDB" id="AmoebaDB:EHI8A_000060"/>
<dbReference type="OrthoDB" id="28629at2759"/>
<dbReference type="RefSeq" id="XP_657404.1">
    <property type="nucleotide sequence ID" value="XM_652312.1"/>
</dbReference>
<keyword evidence="3" id="KW-1185">Reference proteome</keyword>
<feature type="chain" id="PRO_5002940478" description="Chorein N-terminal domain-containing protein" evidence="1">
    <location>
        <begin position="26"/>
        <end position="1308"/>
    </location>
</feature>
<reference evidence="2" key="2">
    <citation type="submission" date="2007-03" db="EMBL/GenBank/DDBJ databases">
        <authorList>
            <person name="Lorenzi H."/>
            <person name="Amedeo P."/>
            <person name="Inman J."/>
            <person name="Schobel S."/>
            <person name="Caler E."/>
        </authorList>
    </citation>
    <scope>GENOME REANNOTATION</scope>
    <source>
        <strain evidence="2">HM-1:IMSS</strain>
    </source>
</reference>
<accession>C4LSL8</accession>
<dbReference type="EMBL" id="DS571145">
    <property type="protein sequence ID" value="EAL52018.1"/>
    <property type="molecule type" value="Genomic_DNA"/>
</dbReference>